<proteinExistence type="predicted"/>
<dbReference type="AlphaFoldDB" id="A0A1X0JRG1"/>
<feature type="domain" description="Carboxymuconolactone decarboxylase-like" evidence="1">
    <location>
        <begin position="38"/>
        <end position="120"/>
    </location>
</feature>
<dbReference type="STRING" id="75922.BST47_13615"/>
<dbReference type="SUPFAM" id="SSF69118">
    <property type="entry name" value="AhpD-like"/>
    <property type="match status" value="1"/>
</dbReference>
<evidence type="ECO:0000313" key="3">
    <source>
        <dbReference type="Proteomes" id="UP000192411"/>
    </source>
</evidence>
<dbReference type="InterPro" id="IPR003779">
    <property type="entry name" value="CMD-like"/>
</dbReference>
<evidence type="ECO:0000313" key="2">
    <source>
        <dbReference type="EMBL" id="ORB65145.1"/>
    </source>
</evidence>
<organism evidence="2 3">
    <name type="scientific">Mycolicibacterium tusciae</name>
    <dbReference type="NCBI Taxonomy" id="75922"/>
    <lineage>
        <taxon>Bacteria</taxon>
        <taxon>Bacillati</taxon>
        <taxon>Actinomycetota</taxon>
        <taxon>Actinomycetes</taxon>
        <taxon>Mycobacteriales</taxon>
        <taxon>Mycobacteriaceae</taxon>
        <taxon>Mycolicibacterium</taxon>
    </lineage>
</organism>
<dbReference type="GO" id="GO:0051920">
    <property type="term" value="F:peroxiredoxin activity"/>
    <property type="evidence" value="ECO:0007669"/>
    <property type="project" value="InterPro"/>
</dbReference>
<dbReference type="Gene3D" id="1.20.1290.10">
    <property type="entry name" value="AhpD-like"/>
    <property type="match status" value="1"/>
</dbReference>
<sequence length="196" mass="21075">MSKSRIAPSAAFAAIPVDDLGQGDRINIGVASILGHRPEVAGALGSLKAALTSTGTLPPRLVELVRLRIAFHNQCRSCMSVRYQSAIDDGLTEDLVCSLERPADADDLTDAERSALRYADLFATNHLAIDETAYDDLRRHFTEDELVELGVHCAYMVGMGRLAATWSVTDDVPDAFRETSDSPLAPWDSDGVVASG</sequence>
<dbReference type="RefSeq" id="WP_083126048.1">
    <property type="nucleotide sequence ID" value="NZ_MVIM01000006.1"/>
</dbReference>
<comment type="caution">
    <text evidence="2">The sequence shown here is derived from an EMBL/GenBank/DDBJ whole genome shotgun (WGS) entry which is preliminary data.</text>
</comment>
<protein>
    <submittedName>
        <fullName evidence="2">Carboxymuconolactone decarboxylase</fullName>
    </submittedName>
</protein>
<dbReference type="EMBL" id="MVIM01000006">
    <property type="protein sequence ID" value="ORB65145.1"/>
    <property type="molecule type" value="Genomic_DNA"/>
</dbReference>
<reference evidence="2 3" key="1">
    <citation type="submission" date="2017-02" db="EMBL/GenBank/DDBJ databases">
        <title>The new phylogeny of genus Mycobacterium.</title>
        <authorList>
            <person name="Tortoli E."/>
            <person name="Trovato A."/>
            <person name="Cirillo D.M."/>
        </authorList>
    </citation>
    <scope>NUCLEOTIDE SEQUENCE [LARGE SCALE GENOMIC DNA]</scope>
    <source>
        <strain evidence="2 3">DSM 44338</strain>
    </source>
</reference>
<dbReference type="Proteomes" id="UP000192411">
    <property type="component" value="Unassembled WGS sequence"/>
</dbReference>
<name>A0A1X0JRG1_9MYCO</name>
<gene>
    <name evidence="2" type="ORF">BST47_13615</name>
</gene>
<dbReference type="PANTHER" id="PTHR34846">
    <property type="entry name" value="4-CARBOXYMUCONOLACTONE DECARBOXYLASE FAMILY PROTEIN (AFU_ORTHOLOGUE AFUA_6G11590)"/>
    <property type="match status" value="1"/>
</dbReference>
<keyword evidence="3" id="KW-1185">Reference proteome</keyword>
<dbReference type="Pfam" id="PF02627">
    <property type="entry name" value="CMD"/>
    <property type="match status" value="1"/>
</dbReference>
<dbReference type="InterPro" id="IPR029032">
    <property type="entry name" value="AhpD-like"/>
</dbReference>
<accession>A0A1X0JRG1</accession>
<dbReference type="PANTHER" id="PTHR34846:SF5">
    <property type="entry name" value="CARBOXYMUCONOLACTONE DECARBOXYLASE-LIKE DOMAIN-CONTAINING PROTEIN"/>
    <property type="match status" value="1"/>
</dbReference>
<evidence type="ECO:0000259" key="1">
    <source>
        <dbReference type="Pfam" id="PF02627"/>
    </source>
</evidence>
<dbReference type="OrthoDB" id="9801997at2"/>